<dbReference type="InterPro" id="IPR026202">
    <property type="entry name" value="GOLGB1"/>
</dbReference>
<dbReference type="PANTHER" id="PTHR18887">
    <property type="entry name" value="GOLGI-ASSOCIATED PROTEIN GCP360-RELATED"/>
    <property type="match status" value="1"/>
</dbReference>
<feature type="coiled-coil region" evidence="1">
    <location>
        <begin position="130"/>
        <end position="164"/>
    </location>
</feature>
<dbReference type="AlphaFoldDB" id="A0AAW0H6I3"/>
<feature type="coiled-coil region" evidence="1">
    <location>
        <begin position="273"/>
        <end position="307"/>
    </location>
</feature>
<proteinExistence type="predicted"/>
<evidence type="ECO:0000313" key="3">
    <source>
        <dbReference type="Proteomes" id="UP001488838"/>
    </source>
</evidence>
<dbReference type="GO" id="GO:0016020">
    <property type="term" value="C:membrane"/>
    <property type="evidence" value="ECO:0007669"/>
    <property type="project" value="TreeGrafter"/>
</dbReference>
<accession>A0AAW0H6I3</accession>
<keyword evidence="1" id="KW-0175">Coiled coil</keyword>
<sequence length="339" mass="39516">MQEKLDALHGEKVRMEDTLAEIQVTLSQKDKAMKQLQESLASTVAQLAAFSKSMSSLQDDRHRVIEKAKIWQQKFGYALQRKEEIRLSLLNELNTVQQQYLLRNQDVTELRPLKAQLQEYREQTKPMQVMEELRRESLAWQHELHQLRMEKNTWELREKQMKEQYIMAIADKDQQLRHLQSLLRSSSQTQSLSAQYQRQLSQLLEEEKTLSVQLSDTSQSLHESQQYSSDLSKHCAVLEKQVQELQALYFYVGLLFPFGEMPPALLSEVQQQLGTTDQEMSALRRLLKEEREQRLVIENALSLAKEQIRRPGVALDGNGFCVHSAVSGPKCHYWQPYTS</sequence>
<protein>
    <recommendedName>
        <fullName evidence="4">Golgin subfamily A conserved domain-containing protein</fullName>
    </recommendedName>
</protein>
<keyword evidence="3" id="KW-1185">Reference proteome</keyword>
<name>A0AAW0H6I3_MYOGA</name>
<evidence type="ECO:0000256" key="1">
    <source>
        <dbReference type="SAM" id="Coils"/>
    </source>
</evidence>
<dbReference type="PANTHER" id="PTHR18887:SF2">
    <property type="entry name" value="GOLGIN SUBFAMILY B MEMBER 1"/>
    <property type="match status" value="1"/>
</dbReference>
<evidence type="ECO:0008006" key="4">
    <source>
        <dbReference type="Google" id="ProtNLM"/>
    </source>
</evidence>
<dbReference type="Proteomes" id="UP001488838">
    <property type="component" value="Unassembled WGS sequence"/>
</dbReference>
<dbReference type="GO" id="GO:0005793">
    <property type="term" value="C:endoplasmic reticulum-Golgi intermediate compartment"/>
    <property type="evidence" value="ECO:0007669"/>
    <property type="project" value="TreeGrafter"/>
</dbReference>
<reference evidence="2 3" key="1">
    <citation type="journal article" date="2023" name="bioRxiv">
        <title>Conserved and derived expression patterns and positive selection on dental genes reveal complex evolutionary context of ever-growing rodent molars.</title>
        <authorList>
            <person name="Calamari Z.T."/>
            <person name="Song A."/>
            <person name="Cohen E."/>
            <person name="Akter M."/>
            <person name="Roy R.D."/>
            <person name="Hallikas O."/>
            <person name="Christensen M.M."/>
            <person name="Li P."/>
            <person name="Marangoni P."/>
            <person name="Jernvall J."/>
            <person name="Klein O.D."/>
        </authorList>
    </citation>
    <scope>NUCLEOTIDE SEQUENCE [LARGE SCALE GENOMIC DNA]</scope>
    <source>
        <strain evidence="2">V071</strain>
    </source>
</reference>
<gene>
    <name evidence="2" type="ORF">U0070_020914</name>
</gene>
<evidence type="ECO:0000313" key="2">
    <source>
        <dbReference type="EMBL" id="KAK7797265.1"/>
    </source>
</evidence>
<comment type="caution">
    <text evidence="2">The sequence shown here is derived from an EMBL/GenBank/DDBJ whole genome shotgun (WGS) entry which is preliminary data.</text>
</comment>
<dbReference type="EMBL" id="JBBHLL010000869">
    <property type="protein sequence ID" value="KAK7797265.1"/>
    <property type="molecule type" value="Genomic_DNA"/>
</dbReference>
<organism evidence="2 3">
    <name type="scientific">Myodes glareolus</name>
    <name type="common">Bank vole</name>
    <name type="synonym">Clethrionomys glareolus</name>
    <dbReference type="NCBI Taxonomy" id="447135"/>
    <lineage>
        <taxon>Eukaryota</taxon>
        <taxon>Metazoa</taxon>
        <taxon>Chordata</taxon>
        <taxon>Craniata</taxon>
        <taxon>Vertebrata</taxon>
        <taxon>Euteleostomi</taxon>
        <taxon>Mammalia</taxon>
        <taxon>Eutheria</taxon>
        <taxon>Euarchontoglires</taxon>
        <taxon>Glires</taxon>
        <taxon>Rodentia</taxon>
        <taxon>Myomorpha</taxon>
        <taxon>Muroidea</taxon>
        <taxon>Cricetidae</taxon>
        <taxon>Arvicolinae</taxon>
        <taxon>Myodes</taxon>
    </lineage>
</organism>
<dbReference type="GO" id="GO:0005801">
    <property type="term" value="C:cis-Golgi network"/>
    <property type="evidence" value="ECO:0007669"/>
    <property type="project" value="TreeGrafter"/>
</dbReference>